<dbReference type="Proteomes" id="UP000237073">
    <property type="component" value="Unassembled WGS sequence"/>
</dbReference>
<proteinExistence type="predicted"/>
<evidence type="ECO:0000313" key="4">
    <source>
        <dbReference type="Proteomes" id="UP000247005"/>
    </source>
</evidence>
<evidence type="ECO:0000313" key="1">
    <source>
        <dbReference type="EMBL" id="POP47091.1"/>
    </source>
</evidence>
<name>A0A2P5GTQ6_9ENTR</name>
<dbReference type="Pfam" id="PF09939">
    <property type="entry name" value="DUF2171"/>
    <property type="match status" value="1"/>
</dbReference>
<protein>
    <recommendedName>
        <fullName evidence="5">DUF2171 domain-containing protein</fullName>
    </recommendedName>
</protein>
<reference evidence="3 4" key="1">
    <citation type="submission" date="2018-01" db="EMBL/GenBank/DDBJ databases">
        <title>Superficieibacter electus gen. nov., sp. nov., an extended-spectrum beta-lactamase possessing member of the Enterobacteriaceae family, isolated from intensive care unit surfaces.</title>
        <authorList>
            <person name="Potter R.F."/>
            <person name="D'Souza A.W."/>
        </authorList>
    </citation>
    <scope>NUCLEOTIDE SEQUENCE [LARGE SCALE GENOMIC DNA]</scope>
    <source>
        <strain evidence="2 4">BP-1</strain>
        <strain evidence="1 3">BP-2</strain>
    </source>
</reference>
<dbReference type="EMBL" id="PQGE01000002">
    <property type="protein sequence ID" value="POP47091.1"/>
    <property type="molecule type" value="Genomic_DNA"/>
</dbReference>
<dbReference type="RefSeq" id="WP_103674485.1">
    <property type="nucleotide sequence ID" value="NZ_PQGD01000003.1"/>
</dbReference>
<accession>A0A2P5GTQ6</accession>
<dbReference type="Proteomes" id="UP000247005">
    <property type="component" value="Unassembled WGS sequence"/>
</dbReference>
<sequence>MINKSEIKDHTQVVASCGTHVGVVDHLDDQDRIKLAKSDPEAGGKHHFIPLAWVDKVEDNKVILNKNSKEVFAGWQEA</sequence>
<gene>
    <name evidence="2" type="ORF">CHU32_03885</name>
    <name evidence="1" type="ORF">CHU33_02335</name>
</gene>
<evidence type="ECO:0000313" key="3">
    <source>
        <dbReference type="Proteomes" id="UP000237073"/>
    </source>
</evidence>
<dbReference type="InterPro" id="IPR018684">
    <property type="entry name" value="DUF2171"/>
</dbReference>
<keyword evidence="3" id="KW-1185">Reference proteome</keyword>
<organism evidence="2 4">
    <name type="scientific">Superficieibacter electus</name>
    <dbReference type="NCBI Taxonomy" id="2022662"/>
    <lineage>
        <taxon>Bacteria</taxon>
        <taxon>Pseudomonadati</taxon>
        <taxon>Pseudomonadota</taxon>
        <taxon>Gammaproteobacteria</taxon>
        <taxon>Enterobacterales</taxon>
        <taxon>Enterobacteriaceae</taxon>
        <taxon>Superficieibacter</taxon>
    </lineage>
</organism>
<comment type="caution">
    <text evidence="2">The sequence shown here is derived from an EMBL/GenBank/DDBJ whole genome shotgun (WGS) entry which is preliminary data.</text>
</comment>
<evidence type="ECO:0000313" key="2">
    <source>
        <dbReference type="EMBL" id="POP49937.1"/>
    </source>
</evidence>
<dbReference type="OrthoDB" id="5569780at2"/>
<dbReference type="EMBL" id="PQGD01000003">
    <property type="protein sequence ID" value="POP49937.1"/>
    <property type="molecule type" value="Genomic_DNA"/>
</dbReference>
<dbReference type="AlphaFoldDB" id="A0A2P5GTQ6"/>
<evidence type="ECO:0008006" key="5">
    <source>
        <dbReference type="Google" id="ProtNLM"/>
    </source>
</evidence>